<reference evidence="2 3" key="1">
    <citation type="submission" date="2018-06" db="EMBL/GenBank/DDBJ databases">
        <title>Genomic Encyclopedia of Type Strains, Phase III (KMG-III): the genomes of soil and plant-associated and newly described type strains.</title>
        <authorList>
            <person name="Whitman W."/>
        </authorList>
    </citation>
    <scope>NUCLEOTIDE SEQUENCE [LARGE SCALE GENOMIC DNA]</scope>
    <source>
        <strain evidence="2 3">CECT 7646</strain>
    </source>
</reference>
<keyword evidence="3" id="KW-1185">Reference proteome</keyword>
<protein>
    <submittedName>
        <fullName evidence="2">Uncharacterized protein</fullName>
    </submittedName>
</protein>
<evidence type="ECO:0000313" key="2">
    <source>
        <dbReference type="EMBL" id="PYE79780.1"/>
    </source>
</evidence>
<accession>A0A318SRF6</accession>
<organism evidence="2 3">
    <name type="scientific">Xylophilus ampelinus</name>
    <dbReference type="NCBI Taxonomy" id="54067"/>
    <lineage>
        <taxon>Bacteria</taxon>
        <taxon>Pseudomonadati</taxon>
        <taxon>Pseudomonadota</taxon>
        <taxon>Betaproteobacteria</taxon>
        <taxon>Burkholderiales</taxon>
        <taxon>Xylophilus</taxon>
    </lineage>
</organism>
<dbReference type="EMBL" id="QJTC01000001">
    <property type="protein sequence ID" value="PYE79780.1"/>
    <property type="molecule type" value="Genomic_DNA"/>
</dbReference>
<evidence type="ECO:0000256" key="1">
    <source>
        <dbReference type="SAM" id="MobiDB-lite"/>
    </source>
</evidence>
<name>A0A318SRF6_9BURK</name>
<sequence>MRDELRHIALSVSEPRPGVFCWVMLEDAGGTGAWTEIEKSDVCYSSYLGALGGGVFELDLMGIGSRGPRTSLPQGQGAAPLRDAGWGAPQ</sequence>
<comment type="caution">
    <text evidence="2">The sequence shown here is derived from an EMBL/GenBank/DDBJ whole genome shotgun (WGS) entry which is preliminary data.</text>
</comment>
<dbReference type="OrthoDB" id="8854361at2"/>
<proteinExistence type="predicted"/>
<gene>
    <name evidence="2" type="ORF">DFQ15_101100</name>
</gene>
<feature type="region of interest" description="Disordered" evidence="1">
    <location>
        <begin position="67"/>
        <end position="90"/>
    </location>
</feature>
<dbReference type="AlphaFoldDB" id="A0A318SRF6"/>
<dbReference type="Proteomes" id="UP000247540">
    <property type="component" value="Unassembled WGS sequence"/>
</dbReference>
<evidence type="ECO:0000313" key="3">
    <source>
        <dbReference type="Proteomes" id="UP000247540"/>
    </source>
</evidence>
<dbReference type="RefSeq" id="WP_110464076.1">
    <property type="nucleotide sequence ID" value="NZ_JAMOFZ010000002.1"/>
</dbReference>